<feature type="domain" description="HTH arsR-type" evidence="4">
    <location>
        <begin position="8"/>
        <end position="103"/>
    </location>
</feature>
<dbReference type="Pfam" id="PF01022">
    <property type="entry name" value="HTH_5"/>
    <property type="match status" value="1"/>
</dbReference>
<evidence type="ECO:0000259" key="4">
    <source>
        <dbReference type="PROSITE" id="PS50987"/>
    </source>
</evidence>
<protein>
    <submittedName>
        <fullName evidence="5">ArsR family transcriptional regulator</fullName>
    </submittedName>
</protein>
<dbReference type="PROSITE" id="PS50987">
    <property type="entry name" value="HTH_ARSR_2"/>
    <property type="match status" value="1"/>
</dbReference>
<keyword evidence="3" id="KW-0804">Transcription</keyword>
<dbReference type="GO" id="GO:0003677">
    <property type="term" value="F:DNA binding"/>
    <property type="evidence" value="ECO:0007669"/>
    <property type="project" value="UniProtKB-KW"/>
</dbReference>
<evidence type="ECO:0000313" key="6">
    <source>
        <dbReference type="Proteomes" id="UP000029736"/>
    </source>
</evidence>
<dbReference type="InterPro" id="IPR036388">
    <property type="entry name" value="WH-like_DNA-bd_sf"/>
</dbReference>
<dbReference type="InterPro" id="IPR001845">
    <property type="entry name" value="HTH_ArsR_DNA-bd_dom"/>
</dbReference>
<evidence type="ECO:0000256" key="2">
    <source>
        <dbReference type="ARBA" id="ARBA00023125"/>
    </source>
</evidence>
<sequence>MRKTKVSVHHERLQVSSEILRAIAHPLRMKILEFIDRNTEINVNKIYNTLGLEQSITSQHLRILRLAGLVDTERDGKYVHYSINYEKVGGTVEGVKRFLEKSRVLQK</sequence>
<dbReference type="STRING" id="1524460.IX84_13350"/>
<dbReference type="NCBIfam" id="NF033788">
    <property type="entry name" value="HTH_metalloreg"/>
    <property type="match status" value="1"/>
</dbReference>
<dbReference type="InterPro" id="IPR051011">
    <property type="entry name" value="Metal_resp_trans_reg"/>
</dbReference>
<keyword evidence="2" id="KW-0238">DNA-binding</keyword>
<dbReference type="PANTHER" id="PTHR43132">
    <property type="entry name" value="ARSENICAL RESISTANCE OPERON REPRESSOR ARSR-RELATED"/>
    <property type="match status" value="1"/>
</dbReference>
<dbReference type="SMART" id="SM00418">
    <property type="entry name" value="HTH_ARSR"/>
    <property type="match status" value="1"/>
</dbReference>
<dbReference type="InterPro" id="IPR011991">
    <property type="entry name" value="ArsR-like_HTH"/>
</dbReference>
<keyword evidence="1" id="KW-0805">Transcription regulation</keyword>
<dbReference type="CDD" id="cd00090">
    <property type="entry name" value="HTH_ARSR"/>
    <property type="match status" value="1"/>
</dbReference>
<name>A0A098S6I3_9BACT</name>
<reference evidence="5 6" key="1">
    <citation type="journal article" date="2014" name="Int. J. Syst. Evol. Microbiol.">
        <title>Phaeodactylibacter xiamenensis gen. nov., sp. nov., a member of the family Saprospiraceae isolated from the marine alga Phaeodactylum tricornutum.</title>
        <authorList>
            <person name="Chen Z.Jr."/>
            <person name="Lei X."/>
            <person name="Lai Q."/>
            <person name="Li Y."/>
            <person name="Zhang B."/>
            <person name="Zhang J."/>
            <person name="Zhang H."/>
            <person name="Yang L."/>
            <person name="Zheng W."/>
            <person name="Tian Y."/>
            <person name="Yu Z."/>
            <person name="Xu H.Jr."/>
            <person name="Zheng T."/>
        </authorList>
    </citation>
    <scope>NUCLEOTIDE SEQUENCE [LARGE SCALE GENOMIC DNA]</scope>
    <source>
        <strain evidence="5 6">KD52</strain>
    </source>
</reference>
<dbReference type="SUPFAM" id="SSF46785">
    <property type="entry name" value="Winged helix' DNA-binding domain"/>
    <property type="match status" value="1"/>
</dbReference>
<comment type="caution">
    <text evidence="5">The sequence shown here is derived from an EMBL/GenBank/DDBJ whole genome shotgun (WGS) entry which is preliminary data.</text>
</comment>
<dbReference type="PANTHER" id="PTHR43132:SF2">
    <property type="entry name" value="ARSENICAL RESISTANCE OPERON REPRESSOR ARSR-RELATED"/>
    <property type="match status" value="1"/>
</dbReference>
<dbReference type="GO" id="GO:0003700">
    <property type="term" value="F:DNA-binding transcription factor activity"/>
    <property type="evidence" value="ECO:0007669"/>
    <property type="project" value="InterPro"/>
</dbReference>
<dbReference type="OrthoDB" id="9802016at2"/>
<dbReference type="AlphaFoldDB" id="A0A098S6I3"/>
<organism evidence="5 6">
    <name type="scientific">Phaeodactylibacter xiamenensis</name>
    <dbReference type="NCBI Taxonomy" id="1524460"/>
    <lineage>
        <taxon>Bacteria</taxon>
        <taxon>Pseudomonadati</taxon>
        <taxon>Bacteroidota</taxon>
        <taxon>Saprospiria</taxon>
        <taxon>Saprospirales</taxon>
        <taxon>Haliscomenobacteraceae</taxon>
        <taxon>Phaeodactylibacter</taxon>
    </lineage>
</organism>
<dbReference type="RefSeq" id="WP_044221119.1">
    <property type="nucleotide sequence ID" value="NZ_CAKZLC010000500.1"/>
</dbReference>
<dbReference type="Proteomes" id="UP000029736">
    <property type="component" value="Unassembled WGS sequence"/>
</dbReference>
<dbReference type="Gene3D" id="1.10.10.10">
    <property type="entry name" value="Winged helix-like DNA-binding domain superfamily/Winged helix DNA-binding domain"/>
    <property type="match status" value="1"/>
</dbReference>
<evidence type="ECO:0000256" key="3">
    <source>
        <dbReference type="ARBA" id="ARBA00023163"/>
    </source>
</evidence>
<dbReference type="InterPro" id="IPR036390">
    <property type="entry name" value="WH_DNA-bd_sf"/>
</dbReference>
<keyword evidence="6" id="KW-1185">Reference proteome</keyword>
<accession>A0A098S6I3</accession>
<dbReference type="PRINTS" id="PR00778">
    <property type="entry name" value="HTHARSR"/>
</dbReference>
<evidence type="ECO:0000256" key="1">
    <source>
        <dbReference type="ARBA" id="ARBA00023015"/>
    </source>
</evidence>
<evidence type="ECO:0000313" key="5">
    <source>
        <dbReference type="EMBL" id="KGE87755.1"/>
    </source>
</evidence>
<proteinExistence type="predicted"/>
<dbReference type="EMBL" id="JPOS01000033">
    <property type="protein sequence ID" value="KGE87755.1"/>
    <property type="molecule type" value="Genomic_DNA"/>
</dbReference>
<gene>
    <name evidence="5" type="ORF">IX84_13350</name>
</gene>